<evidence type="ECO:0000313" key="1">
    <source>
        <dbReference type="EMBL" id="KAF2798715.1"/>
    </source>
</evidence>
<dbReference type="InterPro" id="IPR053714">
    <property type="entry name" value="Iso_Racemase_Enz_sf"/>
</dbReference>
<dbReference type="Gene3D" id="3.40.50.12500">
    <property type="match status" value="1"/>
</dbReference>
<keyword evidence="2" id="KW-1185">Reference proteome</keyword>
<dbReference type="EMBL" id="MU001778">
    <property type="protein sequence ID" value="KAF2798715.1"/>
    <property type="molecule type" value="Genomic_DNA"/>
</dbReference>
<sequence length="238" mass="25977">MTALPPLGFLAVEVTIHRPPGDPFNPQTWPFPLLHETVPGSTESQIVTKAQYDDAFIERFVAAGKRLAKKGAVGIITSCGFLAMAQQRLAERLPVPIATSALLQIPSIRAFLPARQSIGVLTYDGARLGTAHLEQLGIDPTLVCIRGMPANGHLRAVIQNGAEYDELALEREMVDEATALLQQNPNIGALVLECTQMPPFAEAIQRAAEVPVYDVYTMGMWFYSGLVRRTPGSWNKIE</sequence>
<accession>A0A6A6XRU0</accession>
<dbReference type="OrthoDB" id="412093at2759"/>
<protein>
    <recommendedName>
        <fullName evidence="3">Aspartate/glutamate racemase family protein</fullName>
    </recommendedName>
</protein>
<proteinExistence type="predicted"/>
<organism evidence="1 2">
    <name type="scientific">Melanomma pulvis-pyrius CBS 109.77</name>
    <dbReference type="NCBI Taxonomy" id="1314802"/>
    <lineage>
        <taxon>Eukaryota</taxon>
        <taxon>Fungi</taxon>
        <taxon>Dikarya</taxon>
        <taxon>Ascomycota</taxon>
        <taxon>Pezizomycotina</taxon>
        <taxon>Dothideomycetes</taxon>
        <taxon>Pleosporomycetidae</taxon>
        <taxon>Pleosporales</taxon>
        <taxon>Melanommataceae</taxon>
        <taxon>Melanomma</taxon>
    </lineage>
</organism>
<dbReference type="AlphaFoldDB" id="A0A6A6XRU0"/>
<name>A0A6A6XRU0_9PLEO</name>
<dbReference type="NCBIfam" id="NF005679">
    <property type="entry name" value="PRK07475.1"/>
    <property type="match status" value="1"/>
</dbReference>
<gene>
    <name evidence="1" type="ORF">K505DRAFT_295997</name>
</gene>
<dbReference type="Proteomes" id="UP000799757">
    <property type="component" value="Unassembled WGS sequence"/>
</dbReference>
<evidence type="ECO:0000313" key="2">
    <source>
        <dbReference type="Proteomes" id="UP000799757"/>
    </source>
</evidence>
<reference evidence="1" key="1">
    <citation type="journal article" date="2020" name="Stud. Mycol.">
        <title>101 Dothideomycetes genomes: a test case for predicting lifestyles and emergence of pathogens.</title>
        <authorList>
            <person name="Haridas S."/>
            <person name="Albert R."/>
            <person name="Binder M."/>
            <person name="Bloem J."/>
            <person name="Labutti K."/>
            <person name="Salamov A."/>
            <person name="Andreopoulos B."/>
            <person name="Baker S."/>
            <person name="Barry K."/>
            <person name="Bills G."/>
            <person name="Bluhm B."/>
            <person name="Cannon C."/>
            <person name="Castanera R."/>
            <person name="Culley D."/>
            <person name="Daum C."/>
            <person name="Ezra D."/>
            <person name="Gonzalez J."/>
            <person name="Henrissat B."/>
            <person name="Kuo A."/>
            <person name="Liang C."/>
            <person name="Lipzen A."/>
            <person name="Lutzoni F."/>
            <person name="Magnuson J."/>
            <person name="Mondo S."/>
            <person name="Nolan M."/>
            <person name="Ohm R."/>
            <person name="Pangilinan J."/>
            <person name="Park H.-J."/>
            <person name="Ramirez L."/>
            <person name="Alfaro M."/>
            <person name="Sun H."/>
            <person name="Tritt A."/>
            <person name="Yoshinaga Y."/>
            <person name="Zwiers L.-H."/>
            <person name="Turgeon B."/>
            <person name="Goodwin S."/>
            <person name="Spatafora J."/>
            <person name="Crous P."/>
            <person name="Grigoriev I."/>
        </authorList>
    </citation>
    <scope>NUCLEOTIDE SEQUENCE</scope>
    <source>
        <strain evidence="1">CBS 109.77</strain>
    </source>
</reference>
<evidence type="ECO:0008006" key="3">
    <source>
        <dbReference type="Google" id="ProtNLM"/>
    </source>
</evidence>